<feature type="chain" id="PRO_5009113812" description="Secreted protein" evidence="1">
    <location>
        <begin position="22"/>
        <end position="80"/>
    </location>
</feature>
<dbReference type="EMBL" id="CALQ01001088">
    <property type="protein sequence ID" value="CCM16566.1"/>
    <property type="molecule type" value="Genomic_DNA"/>
</dbReference>
<evidence type="ECO:0000313" key="2">
    <source>
        <dbReference type="EMBL" id="CCM16542.1"/>
    </source>
</evidence>
<gene>
    <name evidence="2" type="primary">LgM4147LRVhigh.26.01291.00110</name>
    <name evidence="3" type="synonym">LgM4147LRVhigh.26.01291.00530</name>
    <name evidence="2" type="ORF">BN36_2640460</name>
    <name evidence="3" type="ORF">BN36_2640700</name>
</gene>
<dbReference type="EMBL" id="CALQ01001086">
    <property type="protein sequence ID" value="CCM16542.1"/>
    <property type="molecule type" value="Genomic_DNA"/>
</dbReference>
<protein>
    <recommendedName>
        <fullName evidence="4">Secreted protein</fullName>
    </recommendedName>
</protein>
<keyword evidence="1" id="KW-0732">Signal</keyword>
<evidence type="ECO:0008006" key="4">
    <source>
        <dbReference type="Google" id="ProtNLM"/>
    </source>
</evidence>
<feature type="signal peptide" evidence="1">
    <location>
        <begin position="1"/>
        <end position="21"/>
    </location>
</feature>
<accession>A0A1E1IZ03</accession>
<sequence>MAAMTCLWLFFFFHLPPFPFALSSQRVSLRSYSRNLQLVHFPRVYRCACSPPAVICTRAFNPRESAHAYVCAAVGRGGVR</sequence>
<name>A0A1E1IZ03_LEIGU</name>
<dbReference type="AlphaFoldDB" id="A0A1E1IZ03"/>
<evidence type="ECO:0000256" key="1">
    <source>
        <dbReference type="SAM" id="SignalP"/>
    </source>
</evidence>
<reference evidence="2" key="1">
    <citation type="submission" date="2012-08" db="EMBL/GenBank/DDBJ databases">
        <title>Comparative genomics of metastatic and non-metastatic Leishmania guyanensis provides insights into polygenic factors involved in Leishmania RNA virus infection.</title>
        <authorList>
            <person name="Smith D."/>
            <person name="Hertz-Fowler C."/>
            <person name="Martin R."/>
            <person name="Dickens N."/>
            <person name="Fasel N."/>
            <person name="Falquet L."/>
            <person name="Beverley S."/>
            <person name="Zangger H."/>
            <person name="Calderon-Copete S."/>
            <person name="Mottram J."/>
            <person name="Xenarios I."/>
        </authorList>
    </citation>
    <scope>NUCLEOTIDE SEQUENCE</scope>
    <source>
        <strain evidence="2">MHOM/BR/75/M4147/SSU:IR2SAT-LUC</strain>
    </source>
</reference>
<evidence type="ECO:0000313" key="3">
    <source>
        <dbReference type="EMBL" id="CCM16566.1"/>
    </source>
</evidence>
<proteinExistence type="predicted"/>
<organism evidence="2">
    <name type="scientific">Leishmania guyanensis</name>
    <dbReference type="NCBI Taxonomy" id="5670"/>
    <lineage>
        <taxon>Eukaryota</taxon>
        <taxon>Discoba</taxon>
        <taxon>Euglenozoa</taxon>
        <taxon>Kinetoplastea</taxon>
        <taxon>Metakinetoplastina</taxon>
        <taxon>Trypanosomatida</taxon>
        <taxon>Trypanosomatidae</taxon>
        <taxon>Leishmaniinae</taxon>
        <taxon>Leishmania</taxon>
        <taxon>Leishmania guyanensis species complex</taxon>
    </lineage>
</organism>